<accession>A0ABZ2BX97</accession>
<proteinExistence type="inferred from homology"/>
<dbReference type="EMBL" id="CP143423">
    <property type="protein sequence ID" value="WVX50582.1"/>
    <property type="molecule type" value="Genomic_DNA"/>
</dbReference>
<dbReference type="Gene3D" id="3.30.1330.40">
    <property type="entry name" value="RutC-like"/>
    <property type="match status" value="1"/>
</dbReference>
<dbReference type="RefSeq" id="WP_187430549.1">
    <property type="nucleotide sequence ID" value="NZ_CP143423.1"/>
</dbReference>
<name>A0ABZ2BX97_9RHOB</name>
<gene>
    <name evidence="2" type="ORF">ROLI_036800</name>
</gene>
<sequence length="130" mass="13747">MKRVSPDGIAPPFARYSHGIEIPPGARILRTSGQLGLAQDGSVPDGSAAQAEICFGNIKAILNEAGMGAGEVFHISAFVTDRSHMAGYMSARDTFLGEVDVLPTSTLVIVSGFTRPEFVVEVEVWAAMLP</sequence>
<dbReference type="SUPFAM" id="SSF55298">
    <property type="entry name" value="YjgF-like"/>
    <property type="match status" value="1"/>
</dbReference>
<organism evidence="2 3">
    <name type="scientific">Roseobacter fucihabitans</name>
    <dbReference type="NCBI Taxonomy" id="1537242"/>
    <lineage>
        <taxon>Bacteria</taxon>
        <taxon>Pseudomonadati</taxon>
        <taxon>Pseudomonadota</taxon>
        <taxon>Alphaproteobacteria</taxon>
        <taxon>Rhodobacterales</taxon>
        <taxon>Roseobacteraceae</taxon>
        <taxon>Roseobacter</taxon>
    </lineage>
</organism>
<dbReference type="Proteomes" id="UP001318682">
    <property type="component" value="Chromosome"/>
</dbReference>
<evidence type="ECO:0000313" key="3">
    <source>
        <dbReference type="Proteomes" id="UP001318682"/>
    </source>
</evidence>
<keyword evidence="3" id="KW-1185">Reference proteome</keyword>
<comment type="similarity">
    <text evidence="1">Belongs to the RutC family.</text>
</comment>
<reference evidence="3" key="2">
    <citation type="submission" date="2024-01" db="EMBL/GenBank/DDBJ databases">
        <title>Roseobacter fucihabitans sp. nov., isolated from the brown alga Fucus spiralis.</title>
        <authorList>
            <person name="Hahnke S."/>
            <person name="Berger M."/>
            <person name="Schlingloff A."/>
            <person name="Athale I."/>
            <person name="Neumann-Schaal M."/>
            <person name="Adenaya A."/>
            <person name="Poehlein A."/>
            <person name="Daniel R."/>
            <person name="Pertersen J."/>
            <person name="Brinkhoff T."/>
        </authorList>
    </citation>
    <scope>NUCLEOTIDE SEQUENCE [LARGE SCALE GENOMIC DNA]</scope>
    <source>
        <strain evidence="3">B14</strain>
    </source>
</reference>
<protein>
    <submittedName>
        <fullName evidence="2">Uncharacterized protein</fullName>
    </submittedName>
</protein>
<reference evidence="2 3" key="1">
    <citation type="submission" date="2015-07" db="EMBL/GenBank/DDBJ databases">
        <authorList>
            <person name="Voget S."/>
            <person name="Dogs M."/>
            <person name="Brinkhoff T.H."/>
            <person name="Daniel R."/>
        </authorList>
    </citation>
    <scope>NUCLEOTIDE SEQUENCE [LARGE SCALE GENOMIC DNA]</scope>
    <source>
        <strain evidence="2 3">B14</strain>
    </source>
</reference>
<dbReference type="Pfam" id="PF01042">
    <property type="entry name" value="Ribonuc_L-PSP"/>
    <property type="match status" value="1"/>
</dbReference>
<dbReference type="PANTHER" id="PTHR11803:SF58">
    <property type="entry name" value="PROTEIN HMF1-RELATED"/>
    <property type="match status" value="1"/>
</dbReference>
<evidence type="ECO:0000313" key="2">
    <source>
        <dbReference type="EMBL" id="WVX50582.1"/>
    </source>
</evidence>
<evidence type="ECO:0000256" key="1">
    <source>
        <dbReference type="ARBA" id="ARBA00010552"/>
    </source>
</evidence>
<dbReference type="InterPro" id="IPR035959">
    <property type="entry name" value="RutC-like_sf"/>
</dbReference>
<dbReference type="InterPro" id="IPR006175">
    <property type="entry name" value="YjgF/YER057c/UK114"/>
</dbReference>
<dbReference type="CDD" id="cd00448">
    <property type="entry name" value="YjgF_YER057c_UK114_family"/>
    <property type="match status" value="1"/>
</dbReference>
<dbReference type="PANTHER" id="PTHR11803">
    <property type="entry name" value="2-IMINOBUTANOATE/2-IMINOPROPANOATE DEAMINASE RIDA"/>
    <property type="match status" value="1"/>
</dbReference>